<feature type="transmembrane region" description="Helical" evidence="1">
    <location>
        <begin position="28"/>
        <end position="46"/>
    </location>
</feature>
<evidence type="ECO:0000313" key="2">
    <source>
        <dbReference type="EMBL" id="MBC3537471.1"/>
    </source>
</evidence>
<evidence type="ECO:0000313" key="3">
    <source>
        <dbReference type="Proteomes" id="UP000606870"/>
    </source>
</evidence>
<keyword evidence="3" id="KW-1185">Reference proteome</keyword>
<keyword evidence="1" id="KW-1133">Transmembrane helix</keyword>
<name>A0ABR6VMB6_9FIRM</name>
<gene>
    <name evidence="2" type="ORF">H8J70_09425</name>
</gene>
<comment type="caution">
    <text evidence="2">The sequence shown here is derived from an EMBL/GenBank/DDBJ whole genome shotgun (WGS) entry which is preliminary data.</text>
</comment>
<sequence>MTRKINIFLWCVVFFYLIYAIAVEGPTAKLLVLLLLAVIAAAGQLVHSKRKR</sequence>
<feature type="transmembrane region" description="Helical" evidence="1">
    <location>
        <begin position="7"/>
        <end position="22"/>
    </location>
</feature>
<keyword evidence="1" id="KW-0812">Transmembrane</keyword>
<proteinExistence type="predicted"/>
<protein>
    <submittedName>
        <fullName evidence="2">Uncharacterized protein</fullName>
    </submittedName>
</protein>
<dbReference type="Proteomes" id="UP000606870">
    <property type="component" value="Unassembled WGS sequence"/>
</dbReference>
<keyword evidence="1" id="KW-0472">Membrane</keyword>
<evidence type="ECO:0000256" key="1">
    <source>
        <dbReference type="SAM" id="Phobius"/>
    </source>
</evidence>
<organism evidence="2 3">
    <name type="scientific">Megasphaera hominis</name>
    <dbReference type="NCBI Taxonomy" id="159836"/>
    <lineage>
        <taxon>Bacteria</taxon>
        <taxon>Bacillati</taxon>
        <taxon>Bacillota</taxon>
        <taxon>Negativicutes</taxon>
        <taxon>Veillonellales</taxon>
        <taxon>Veillonellaceae</taxon>
        <taxon>Megasphaera</taxon>
    </lineage>
</organism>
<dbReference type="EMBL" id="JACOGK010000028">
    <property type="protein sequence ID" value="MBC3537471.1"/>
    <property type="molecule type" value="Genomic_DNA"/>
</dbReference>
<accession>A0ABR6VMB6</accession>
<reference evidence="2 3" key="1">
    <citation type="submission" date="2020-08" db="EMBL/GenBank/DDBJ databases">
        <authorList>
            <person name="Liu C."/>
            <person name="Sun Q."/>
        </authorList>
    </citation>
    <scope>NUCLEOTIDE SEQUENCE [LARGE SCALE GENOMIC DNA]</scope>
    <source>
        <strain evidence="2 3">NSJ-59</strain>
    </source>
</reference>